<dbReference type="CDD" id="cd07377">
    <property type="entry name" value="WHTH_GntR"/>
    <property type="match status" value="1"/>
</dbReference>
<evidence type="ECO:0000256" key="4">
    <source>
        <dbReference type="SAM" id="MobiDB-lite"/>
    </source>
</evidence>
<gene>
    <name evidence="6" type="ORF">MIM_c28420</name>
</gene>
<dbReference type="Gene3D" id="1.20.120.530">
    <property type="entry name" value="GntR ligand-binding domain-like"/>
    <property type="match status" value="1"/>
</dbReference>
<proteinExistence type="predicted"/>
<name>W0PGP8_ADVMD</name>
<keyword evidence="7" id="KW-1185">Reference proteome</keyword>
<evidence type="ECO:0000256" key="1">
    <source>
        <dbReference type="ARBA" id="ARBA00023015"/>
    </source>
</evidence>
<dbReference type="Gene3D" id="1.10.10.10">
    <property type="entry name" value="Winged helix-like DNA-binding domain superfamily/Winged helix DNA-binding domain"/>
    <property type="match status" value="1"/>
</dbReference>
<sequence>MQMITSTLTDRVADALMQRIADGVYPVGTKLPSGKLLAGEFSVSAAVIREATERLRTKGLVRTRQGAGCMVLSRDINEGFLLPVPDRVDRDALRHIYELRFEIEGAAAALAAVRATAEDLREMQHILRSLEKSLHQPEEALEWDVGFHQAIAQATHNPHYRDLLAYLGRQWRQSVHAARVHTLQTEQALQTQQSAQPGERELAASPLSRQVHAEHERVLEAILQHDPELARSQAQAHLRKASERLGLDTSAFIHQSNS</sequence>
<dbReference type="PANTHER" id="PTHR43537">
    <property type="entry name" value="TRANSCRIPTIONAL REGULATOR, GNTR FAMILY"/>
    <property type="match status" value="1"/>
</dbReference>
<dbReference type="GO" id="GO:0003700">
    <property type="term" value="F:DNA-binding transcription factor activity"/>
    <property type="evidence" value="ECO:0007669"/>
    <property type="project" value="InterPro"/>
</dbReference>
<keyword evidence="1" id="KW-0805">Transcription regulation</keyword>
<dbReference type="AlphaFoldDB" id="W0PGP8"/>
<dbReference type="KEGG" id="amim:MIM_c28420"/>
<dbReference type="HOGENOM" id="CLU_017584_9_1_4"/>
<organism evidence="6 7">
    <name type="scientific">Advenella mimigardefordensis (strain DSM 17166 / LMG 22922 / DPN7)</name>
    <dbReference type="NCBI Taxonomy" id="1247726"/>
    <lineage>
        <taxon>Bacteria</taxon>
        <taxon>Pseudomonadati</taxon>
        <taxon>Pseudomonadota</taxon>
        <taxon>Betaproteobacteria</taxon>
        <taxon>Burkholderiales</taxon>
        <taxon>Alcaligenaceae</taxon>
    </lineage>
</organism>
<dbReference type="GO" id="GO:0003677">
    <property type="term" value="F:DNA binding"/>
    <property type="evidence" value="ECO:0007669"/>
    <property type="project" value="UniProtKB-KW"/>
</dbReference>
<dbReference type="STRING" id="1247726.MIM_c28420"/>
<reference evidence="6 7" key="1">
    <citation type="journal article" date="2014" name="Microbiology">
        <title>Unravelling the complete genome sequence of Advenella mimigardefordensis strain DPN7T and novel insights in the catabolism of the xenobiotic polythioester precursor 3,3'-dithiodipropionate.</title>
        <authorList>
            <person name="Wubbeler J.H."/>
            <person name="Hiessl S."/>
            <person name="Schuldes J."/>
            <person name="Thurmer A."/>
            <person name="Daniel R."/>
            <person name="Steinbuchel A."/>
        </authorList>
    </citation>
    <scope>NUCLEOTIDE SEQUENCE [LARGE SCALE GENOMIC DNA]</scope>
    <source>
        <strain evidence="7">DSM 17166 / LMG 22922 / DPN7</strain>
    </source>
</reference>
<evidence type="ECO:0000256" key="3">
    <source>
        <dbReference type="ARBA" id="ARBA00023163"/>
    </source>
</evidence>
<dbReference type="SMART" id="SM00345">
    <property type="entry name" value="HTH_GNTR"/>
    <property type="match status" value="1"/>
</dbReference>
<dbReference type="InterPro" id="IPR011711">
    <property type="entry name" value="GntR_C"/>
</dbReference>
<dbReference type="eggNOG" id="COG2186">
    <property type="taxonomic scope" value="Bacteria"/>
</dbReference>
<protein>
    <submittedName>
        <fullName evidence="6">Transcriptional regulator, GntR family</fullName>
    </submittedName>
</protein>
<feature type="region of interest" description="Disordered" evidence="4">
    <location>
        <begin position="191"/>
        <end position="210"/>
    </location>
</feature>
<dbReference type="SMART" id="SM00895">
    <property type="entry name" value="FCD"/>
    <property type="match status" value="1"/>
</dbReference>
<dbReference type="Proteomes" id="UP000019095">
    <property type="component" value="Chromosome"/>
</dbReference>
<evidence type="ECO:0000259" key="5">
    <source>
        <dbReference type="PROSITE" id="PS50949"/>
    </source>
</evidence>
<dbReference type="PANTHER" id="PTHR43537:SF44">
    <property type="entry name" value="GNTR FAMILY REGULATORY PROTEIN"/>
    <property type="match status" value="1"/>
</dbReference>
<dbReference type="Pfam" id="PF00392">
    <property type="entry name" value="GntR"/>
    <property type="match status" value="1"/>
</dbReference>
<dbReference type="PATRIC" id="fig|1247726.3.peg.3117"/>
<feature type="domain" description="HTH gntR-type" evidence="5">
    <location>
        <begin position="6"/>
        <end position="74"/>
    </location>
</feature>
<keyword evidence="3" id="KW-0804">Transcription</keyword>
<evidence type="ECO:0000313" key="6">
    <source>
        <dbReference type="EMBL" id="AHG64907.1"/>
    </source>
</evidence>
<dbReference type="SUPFAM" id="SSF46785">
    <property type="entry name" value="Winged helix' DNA-binding domain"/>
    <property type="match status" value="1"/>
</dbReference>
<evidence type="ECO:0000256" key="2">
    <source>
        <dbReference type="ARBA" id="ARBA00023125"/>
    </source>
</evidence>
<dbReference type="InterPro" id="IPR036388">
    <property type="entry name" value="WH-like_DNA-bd_sf"/>
</dbReference>
<dbReference type="InterPro" id="IPR000524">
    <property type="entry name" value="Tscrpt_reg_HTH_GntR"/>
</dbReference>
<evidence type="ECO:0000313" key="7">
    <source>
        <dbReference type="Proteomes" id="UP000019095"/>
    </source>
</evidence>
<dbReference type="InterPro" id="IPR008920">
    <property type="entry name" value="TF_FadR/GntR_C"/>
</dbReference>
<keyword evidence="2" id="KW-0238">DNA-binding</keyword>
<dbReference type="SUPFAM" id="SSF48008">
    <property type="entry name" value="GntR ligand-binding domain-like"/>
    <property type="match status" value="1"/>
</dbReference>
<dbReference type="EMBL" id="CP003915">
    <property type="protein sequence ID" value="AHG64907.1"/>
    <property type="molecule type" value="Genomic_DNA"/>
</dbReference>
<dbReference type="PROSITE" id="PS50949">
    <property type="entry name" value="HTH_GNTR"/>
    <property type="match status" value="1"/>
</dbReference>
<dbReference type="Pfam" id="PF07729">
    <property type="entry name" value="FCD"/>
    <property type="match status" value="1"/>
</dbReference>
<dbReference type="InterPro" id="IPR036390">
    <property type="entry name" value="WH_DNA-bd_sf"/>
</dbReference>
<accession>W0PGP8</accession>